<name>A0A135IAT8_9GAMM</name>
<dbReference type="OrthoDB" id="5814101at2"/>
<sequence length="433" mass="45938">MNKHKGMATLTVVTGILLTVGLFSIAVVGSGFSDIKKTQNYVTDASQRASAQAGLDCAAAIYEQKELNPKAAGFSAAEFSECEIAGVTITIQSVGDYWELASSSRYAISKAIIREHEGSVSSFKTSGGLVIDGGNAWTPAKGDLIETKDGVDYYECTAIVAGGDVTIDVGNSNAEFTSELTSAATETQEKCATNYSTHVPAKSDPITNAFENDILHNQPNIDVFEDTFKKPKDKWQEVKDGFEIKLTTGSAISNSEVVKNCGTTIKEYIDKGKTKIWVEGDCLLSGMSGAGSEASPPMVVIKNGIAGSNGGFTFNGTIFQFTVDYPAQSIADSWGAYKNTDGTGHILCKDGAMSLLCAQLLNEFKDDMSLWGATPFFFNGSYESKGAYLVDVPDSKSIVRGAFKPGYLDDDESSGGGSTGGTPKLVKGSFHDF</sequence>
<dbReference type="STRING" id="294935.ATN88_23815"/>
<dbReference type="Proteomes" id="UP000070529">
    <property type="component" value="Unassembled WGS sequence"/>
</dbReference>
<feature type="region of interest" description="Disordered" evidence="1">
    <location>
        <begin position="409"/>
        <end position="433"/>
    </location>
</feature>
<reference evidence="2 3" key="1">
    <citation type="submission" date="2015-11" db="EMBL/GenBank/DDBJ databases">
        <title>Genomic Taxonomy of the Vibrionaceae.</title>
        <authorList>
            <person name="Gomez-Gil B."/>
            <person name="Enciso-Ibarra J."/>
        </authorList>
    </citation>
    <scope>NUCLEOTIDE SEQUENCE [LARGE SCALE GENOMIC DNA]</scope>
    <source>
        <strain evidence="2 3">CAIM 912</strain>
    </source>
</reference>
<gene>
    <name evidence="2" type="ORF">ATN88_23815</name>
</gene>
<accession>A0A135IAT8</accession>
<evidence type="ECO:0000256" key="1">
    <source>
        <dbReference type="SAM" id="MobiDB-lite"/>
    </source>
</evidence>
<proteinExistence type="predicted"/>
<dbReference type="AlphaFoldDB" id="A0A135IAT8"/>
<organism evidence="2 3">
    <name type="scientific">Enterovibrio coralii</name>
    <dbReference type="NCBI Taxonomy" id="294935"/>
    <lineage>
        <taxon>Bacteria</taxon>
        <taxon>Pseudomonadati</taxon>
        <taxon>Pseudomonadota</taxon>
        <taxon>Gammaproteobacteria</taxon>
        <taxon>Vibrionales</taxon>
        <taxon>Vibrionaceae</taxon>
        <taxon>Enterovibrio</taxon>
    </lineage>
</organism>
<comment type="caution">
    <text evidence="2">The sequence shown here is derived from an EMBL/GenBank/DDBJ whole genome shotgun (WGS) entry which is preliminary data.</text>
</comment>
<protein>
    <submittedName>
        <fullName evidence="2">Uncharacterized protein</fullName>
    </submittedName>
</protein>
<evidence type="ECO:0000313" key="2">
    <source>
        <dbReference type="EMBL" id="KXF82571.1"/>
    </source>
</evidence>
<keyword evidence="3" id="KW-1185">Reference proteome</keyword>
<dbReference type="EMBL" id="LNTY01000021">
    <property type="protein sequence ID" value="KXF82571.1"/>
    <property type="molecule type" value="Genomic_DNA"/>
</dbReference>
<evidence type="ECO:0000313" key="3">
    <source>
        <dbReference type="Proteomes" id="UP000070529"/>
    </source>
</evidence>
<dbReference type="RefSeq" id="WP_067413188.1">
    <property type="nucleotide sequence ID" value="NZ_LNTY01000021.1"/>
</dbReference>